<reference evidence="1" key="1">
    <citation type="submission" date="2020-05" db="EMBL/GenBank/DDBJ databases">
        <title>Mycena genomes resolve the evolution of fungal bioluminescence.</title>
        <authorList>
            <person name="Tsai I.J."/>
        </authorList>
    </citation>
    <scope>NUCLEOTIDE SEQUENCE</scope>
    <source>
        <strain evidence="1">171206Taipei</strain>
    </source>
</reference>
<proteinExistence type="predicted"/>
<evidence type="ECO:0000313" key="1">
    <source>
        <dbReference type="EMBL" id="KAF7297142.1"/>
    </source>
</evidence>
<keyword evidence="2" id="KW-1185">Reference proteome</keyword>
<organism evidence="1 2">
    <name type="scientific">Mycena indigotica</name>
    <dbReference type="NCBI Taxonomy" id="2126181"/>
    <lineage>
        <taxon>Eukaryota</taxon>
        <taxon>Fungi</taxon>
        <taxon>Dikarya</taxon>
        <taxon>Basidiomycota</taxon>
        <taxon>Agaricomycotina</taxon>
        <taxon>Agaricomycetes</taxon>
        <taxon>Agaricomycetidae</taxon>
        <taxon>Agaricales</taxon>
        <taxon>Marasmiineae</taxon>
        <taxon>Mycenaceae</taxon>
        <taxon>Mycena</taxon>
    </lineage>
</organism>
<dbReference type="OrthoDB" id="2908272at2759"/>
<dbReference type="RefSeq" id="XP_037217501.1">
    <property type="nucleotide sequence ID" value="XM_037366089.1"/>
</dbReference>
<dbReference type="AlphaFoldDB" id="A0A8H6SDV5"/>
<dbReference type="EMBL" id="JACAZF010000008">
    <property type="protein sequence ID" value="KAF7297142.1"/>
    <property type="molecule type" value="Genomic_DNA"/>
</dbReference>
<evidence type="ECO:0000313" key="2">
    <source>
        <dbReference type="Proteomes" id="UP000636479"/>
    </source>
</evidence>
<gene>
    <name evidence="1" type="ORF">MIND_00947100</name>
</gene>
<protein>
    <submittedName>
        <fullName evidence="1">F-box domain-containing protein</fullName>
    </submittedName>
</protein>
<accession>A0A8H6SDV5</accession>
<sequence>MHLPDEIIAEILGPALRVPDELFSDTSPNSPFSKYRTSTSAYLLVCQSWLRVSTPLLYNTVIVRSKAQADALSRVFKKHPEFGLFVKQLRVEGGYGVAMQHILQATTRLADLLLCFHIWSGDTVIGLTRSLPLVNPRRFILFDMFLYGVRTRQSQALVNAVTECMKEKWNRLTVFEFPEAAIDGSPLLLPFADTLKEVSSLEKVVIPMERFFGTEPQEYILTVAQNMSLKRIEFKAANTKENRALLKSNPEFMGHPGLRGLLKLPEAEELEDDAGITAGPLLCFNTELVPDTVWQEIIDCALMVNLRAPDFQARQAYMGIVLACKRFARLSQPILHDTVVISDKFDLSDLENHILRDPSLASAVWALHFTLDYDTPFPRQLYRKLGPALISGIHITVPSLKALARHFGCSLREIAKMKIAKSQELVPFDVFSDMRDLRWLGLSSRASFATDSINASALAHLHTLNLLDVDATALDVFCVTDLPNLRNFTFSTQVKKDIIPANEAAVRFLQKHGKKIEDLDIHYLCVNSCPLLDLCPRLESLIVVCGKNIPIINCLATRRTHILQKIGFDVEYQASASKKWSSLLRALEVDKLTSLEGIMIPTIQWPTNEHDISKSIGWESGWMEEEAWGSKK</sequence>
<name>A0A8H6SDV5_9AGAR</name>
<dbReference type="Proteomes" id="UP000636479">
    <property type="component" value="Unassembled WGS sequence"/>
</dbReference>
<comment type="caution">
    <text evidence="1">The sequence shown here is derived from an EMBL/GenBank/DDBJ whole genome shotgun (WGS) entry which is preliminary data.</text>
</comment>
<dbReference type="GeneID" id="59348605"/>